<feature type="compositionally biased region" description="Polar residues" evidence="1">
    <location>
        <begin position="105"/>
        <end position="121"/>
    </location>
</feature>
<protein>
    <submittedName>
        <fullName evidence="2">Uncharacterized protein</fullName>
    </submittedName>
</protein>
<accession>A0AAD7CMA0</accession>
<evidence type="ECO:0000256" key="1">
    <source>
        <dbReference type="SAM" id="MobiDB-lite"/>
    </source>
</evidence>
<sequence length="144" mass="15000">MGGSWKALEAGVGRDALEEYEDATAIARPVVTFEVDSQKDGCREAGPLCIIPRTDRASRPLFVPTLIILILSGGSTRLVGVGLGSIIAEPLPSCLHHAVGPVASGGTTQWAQRRAKSSTQWVPAASGKGGPRGSPPRKMSVQNS</sequence>
<organism evidence="2 3">
    <name type="scientific">Mycena rosella</name>
    <name type="common">Pink bonnet</name>
    <name type="synonym">Agaricus rosellus</name>
    <dbReference type="NCBI Taxonomy" id="1033263"/>
    <lineage>
        <taxon>Eukaryota</taxon>
        <taxon>Fungi</taxon>
        <taxon>Dikarya</taxon>
        <taxon>Basidiomycota</taxon>
        <taxon>Agaricomycotina</taxon>
        <taxon>Agaricomycetes</taxon>
        <taxon>Agaricomycetidae</taxon>
        <taxon>Agaricales</taxon>
        <taxon>Marasmiineae</taxon>
        <taxon>Mycenaceae</taxon>
        <taxon>Mycena</taxon>
    </lineage>
</organism>
<dbReference type="EMBL" id="JARKIE010000340">
    <property type="protein sequence ID" value="KAJ7652983.1"/>
    <property type="molecule type" value="Genomic_DNA"/>
</dbReference>
<keyword evidence="3" id="KW-1185">Reference proteome</keyword>
<dbReference type="AlphaFoldDB" id="A0AAD7CMA0"/>
<evidence type="ECO:0000313" key="3">
    <source>
        <dbReference type="Proteomes" id="UP001221757"/>
    </source>
</evidence>
<name>A0AAD7CMA0_MYCRO</name>
<evidence type="ECO:0000313" key="2">
    <source>
        <dbReference type="EMBL" id="KAJ7652983.1"/>
    </source>
</evidence>
<gene>
    <name evidence="2" type="ORF">B0H17DRAFT_1147221</name>
</gene>
<proteinExistence type="predicted"/>
<reference evidence="2" key="1">
    <citation type="submission" date="2023-03" db="EMBL/GenBank/DDBJ databases">
        <title>Massive genome expansion in bonnet fungi (Mycena s.s.) driven by repeated elements and novel gene families across ecological guilds.</title>
        <authorList>
            <consortium name="Lawrence Berkeley National Laboratory"/>
            <person name="Harder C.B."/>
            <person name="Miyauchi S."/>
            <person name="Viragh M."/>
            <person name="Kuo A."/>
            <person name="Thoen E."/>
            <person name="Andreopoulos B."/>
            <person name="Lu D."/>
            <person name="Skrede I."/>
            <person name="Drula E."/>
            <person name="Henrissat B."/>
            <person name="Morin E."/>
            <person name="Kohler A."/>
            <person name="Barry K."/>
            <person name="LaButti K."/>
            <person name="Morin E."/>
            <person name="Salamov A."/>
            <person name="Lipzen A."/>
            <person name="Mereny Z."/>
            <person name="Hegedus B."/>
            <person name="Baldrian P."/>
            <person name="Stursova M."/>
            <person name="Weitz H."/>
            <person name="Taylor A."/>
            <person name="Grigoriev I.V."/>
            <person name="Nagy L.G."/>
            <person name="Martin F."/>
            <person name="Kauserud H."/>
        </authorList>
    </citation>
    <scope>NUCLEOTIDE SEQUENCE</scope>
    <source>
        <strain evidence="2">CBHHK067</strain>
    </source>
</reference>
<feature type="region of interest" description="Disordered" evidence="1">
    <location>
        <begin position="105"/>
        <end position="144"/>
    </location>
</feature>
<dbReference type="Proteomes" id="UP001221757">
    <property type="component" value="Unassembled WGS sequence"/>
</dbReference>
<comment type="caution">
    <text evidence="2">The sequence shown here is derived from an EMBL/GenBank/DDBJ whole genome shotgun (WGS) entry which is preliminary data.</text>
</comment>